<accession>A0ACB8NC40</accession>
<reference evidence="2" key="1">
    <citation type="journal article" date="2023" name="Hortic. Res.">
        <title>A chromosome-level phased genome enabling allele-level studies in sweet orange: a case study on citrus Huanglongbing tolerance.</title>
        <authorList>
            <person name="Wu B."/>
            <person name="Yu Q."/>
            <person name="Deng Z."/>
            <person name="Duan Y."/>
            <person name="Luo F."/>
            <person name="Gmitter F. Jr."/>
        </authorList>
    </citation>
    <scope>NUCLEOTIDE SEQUENCE [LARGE SCALE GENOMIC DNA]</scope>
    <source>
        <strain evidence="2">cv. Valencia</strain>
    </source>
</reference>
<evidence type="ECO:0000313" key="2">
    <source>
        <dbReference type="Proteomes" id="UP000829398"/>
    </source>
</evidence>
<name>A0ACB8NC40_CITSI</name>
<sequence>MKEDTDKILQIQLMRTPRKDQYLCHYDKHGQYFVKSGYELALKLKFSDNPRSSDSSQNQWSIIWSTVKMKDRMAKLGVAIGDSNGNVIATIVQISVFQNSIANLAAEAVRLGIKTAWNSEKNFIVSCKASVLDSFGLDLDVLNDEYRLCFAAIVLRSLIICVMPVLVISSGELISISSAAYNEQDQNKKSPLDVDLPVGDIGLDDSFASSEILHSDEWPSSSYYHRRCPNKNVEKIVNKKVKEWVDKDYKIAPSLLRLHYHDCAVRGCDGSILLNNDGSERRANVSKTLRGFEVIDDIKAELEKECPKTVSCADILAAAARDATVLLGGEYWDVPLGRKDGRVSIGKEADIVPMGHDNVTTLLEFFQSMGLEVSDLVILSGAHTIGRTSCAQVQDRIYNYKGTGKPDPSINEKYLNFLQRRCRWASEDAELDAESPWKFDNMYYKNLQNGLGLLPTDQLLLSDKRTEPIAKALASMPSFLYGQIFGASMKKFGKVNVLSGDEGEIRTNCNFVNSHSY</sequence>
<gene>
    <name evidence="1" type="ORF">KPL71_005202</name>
</gene>
<keyword evidence="2" id="KW-1185">Reference proteome</keyword>
<comment type="caution">
    <text evidence="1">The sequence shown here is derived from an EMBL/GenBank/DDBJ whole genome shotgun (WGS) entry which is preliminary data.</text>
</comment>
<proteinExistence type="predicted"/>
<keyword evidence="1" id="KW-0560">Oxidoreductase</keyword>
<dbReference type="Proteomes" id="UP000829398">
    <property type="component" value="Chromosome 2"/>
</dbReference>
<dbReference type="EMBL" id="CM039171">
    <property type="protein sequence ID" value="KAH9795402.1"/>
    <property type="molecule type" value="Genomic_DNA"/>
</dbReference>
<keyword evidence="1" id="KW-0575">Peroxidase</keyword>
<organism evidence="1 2">
    <name type="scientific">Citrus sinensis</name>
    <name type="common">Sweet orange</name>
    <name type="synonym">Citrus aurantium var. sinensis</name>
    <dbReference type="NCBI Taxonomy" id="2711"/>
    <lineage>
        <taxon>Eukaryota</taxon>
        <taxon>Viridiplantae</taxon>
        <taxon>Streptophyta</taxon>
        <taxon>Embryophyta</taxon>
        <taxon>Tracheophyta</taxon>
        <taxon>Spermatophyta</taxon>
        <taxon>Magnoliopsida</taxon>
        <taxon>eudicotyledons</taxon>
        <taxon>Gunneridae</taxon>
        <taxon>Pentapetalae</taxon>
        <taxon>rosids</taxon>
        <taxon>malvids</taxon>
        <taxon>Sapindales</taxon>
        <taxon>Rutaceae</taxon>
        <taxon>Aurantioideae</taxon>
        <taxon>Citrus</taxon>
    </lineage>
</organism>
<protein>
    <submittedName>
        <fullName evidence="1">Peroxidase 7</fullName>
    </submittedName>
</protein>
<evidence type="ECO:0000313" key="1">
    <source>
        <dbReference type="EMBL" id="KAH9795402.1"/>
    </source>
</evidence>